<dbReference type="EMBL" id="JAEUXJ010000006">
    <property type="protein sequence ID" value="MBL6456718.1"/>
    <property type="molecule type" value="Genomic_DNA"/>
</dbReference>
<reference evidence="2 3" key="1">
    <citation type="submission" date="2021-01" db="EMBL/GenBank/DDBJ databases">
        <title>Belnapia mucosa sp. nov. and Belnapia arida sp. nov., isolated from the Tabernas Desert (Almeria, Spain).</title>
        <authorList>
            <person name="Molina-Menor E."/>
            <person name="Vidal-Verdu A."/>
            <person name="Calonge A."/>
            <person name="Satari L."/>
            <person name="Pereto Magraner J."/>
            <person name="Porcar Miralles M."/>
        </authorList>
    </citation>
    <scope>NUCLEOTIDE SEQUENCE [LARGE SCALE GENOMIC DNA]</scope>
    <source>
        <strain evidence="2 3">T6</strain>
    </source>
</reference>
<dbReference type="SUPFAM" id="SSF55681">
    <property type="entry name" value="Class II aaRS and biotin synthetases"/>
    <property type="match status" value="1"/>
</dbReference>
<name>A0ABS1V4T9_9PROT</name>
<dbReference type="Gene3D" id="3.30.930.10">
    <property type="entry name" value="Bira Bifunctional Protein, Domain 2"/>
    <property type="match status" value="1"/>
</dbReference>
<dbReference type="InterPro" id="IPR004143">
    <property type="entry name" value="BPL_LPL_catalytic"/>
</dbReference>
<dbReference type="RefSeq" id="WP_202826464.1">
    <property type="nucleotide sequence ID" value="NZ_JAEUXJ010000006.1"/>
</dbReference>
<gene>
    <name evidence="2" type="ORF">JMJ55_15385</name>
</gene>
<evidence type="ECO:0000313" key="3">
    <source>
        <dbReference type="Proteomes" id="UP000606490"/>
    </source>
</evidence>
<dbReference type="InterPro" id="IPR045864">
    <property type="entry name" value="aa-tRNA-synth_II/BPL/LPL"/>
</dbReference>
<proteinExistence type="predicted"/>
<organism evidence="2 3">
    <name type="scientific">Belnapia mucosa</name>
    <dbReference type="NCBI Taxonomy" id="2804532"/>
    <lineage>
        <taxon>Bacteria</taxon>
        <taxon>Pseudomonadati</taxon>
        <taxon>Pseudomonadota</taxon>
        <taxon>Alphaproteobacteria</taxon>
        <taxon>Acetobacterales</taxon>
        <taxon>Roseomonadaceae</taxon>
        <taxon>Belnapia</taxon>
    </lineage>
</organism>
<accession>A0ABS1V4T9</accession>
<evidence type="ECO:0000313" key="2">
    <source>
        <dbReference type="EMBL" id="MBL6456718.1"/>
    </source>
</evidence>
<sequence length="221" mass="23006">MELPTVFEPVMLREGADALARAVALAPQRGAGLLAWVGSAARAEAALVLEPELPLVEARLALLAAANALADALGALGPPEAAVTLRWPARLLVNGGDCGGLRLAAPPDAAEDAVPDWLAVGFELALSFPPGTEPGHDPGRTCLEEEGFADVTAEALTEAWARHLMAGLDLWGAEGPRRLLADALARLEDHRGIPGLRRGIDPATGALVLEREGRRETVPLA</sequence>
<comment type="caution">
    <text evidence="2">The sequence shown here is derived from an EMBL/GenBank/DDBJ whole genome shotgun (WGS) entry which is preliminary data.</text>
</comment>
<evidence type="ECO:0000259" key="1">
    <source>
        <dbReference type="Pfam" id="PF16917"/>
    </source>
</evidence>
<dbReference type="Pfam" id="PF16917">
    <property type="entry name" value="BPL_LplA_LipB_2"/>
    <property type="match status" value="1"/>
</dbReference>
<feature type="domain" description="BPL/LPL catalytic" evidence="1">
    <location>
        <begin position="3"/>
        <end position="180"/>
    </location>
</feature>
<protein>
    <recommendedName>
        <fullName evidence="1">BPL/LPL catalytic domain-containing protein</fullName>
    </recommendedName>
</protein>
<dbReference type="Proteomes" id="UP000606490">
    <property type="component" value="Unassembled WGS sequence"/>
</dbReference>
<keyword evidence="3" id="KW-1185">Reference proteome</keyword>